<dbReference type="GO" id="GO:0016282">
    <property type="term" value="C:eukaryotic 43S preinitiation complex"/>
    <property type="evidence" value="ECO:0007669"/>
    <property type="project" value="UniProtKB-UniRule"/>
</dbReference>
<comment type="subcellular location">
    <subcellularLocation>
        <location evidence="4 5">Cytoplasm</location>
    </subcellularLocation>
</comment>
<protein>
    <recommendedName>
        <fullName evidence="4 5">Eukaryotic translation initiation factor 3 subunit E</fullName>
        <shortName evidence="4">eIF3e</shortName>
    </recommendedName>
    <alternativeName>
        <fullName evidence="4">Eukaryotic translation initiation factor 3 subunit 6</fullName>
    </alternativeName>
</protein>
<dbReference type="InterPro" id="IPR019010">
    <property type="entry name" value="eIF3e_N"/>
</dbReference>
<dbReference type="PROSITE" id="PS50250">
    <property type="entry name" value="PCI"/>
    <property type="match status" value="1"/>
</dbReference>
<dbReference type="HAMAP" id="MF_03004">
    <property type="entry name" value="eIF3e"/>
    <property type="match status" value="1"/>
</dbReference>
<organism evidence="7 8">
    <name type="scientific">Klebsormidium nitens</name>
    <name type="common">Green alga</name>
    <name type="synonym">Ulothrix nitens</name>
    <dbReference type="NCBI Taxonomy" id="105231"/>
    <lineage>
        <taxon>Eukaryota</taxon>
        <taxon>Viridiplantae</taxon>
        <taxon>Streptophyta</taxon>
        <taxon>Klebsormidiophyceae</taxon>
        <taxon>Klebsormidiales</taxon>
        <taxon>Klebsormidiaceae</taxon>
        <taxon>Klebsormidium</taxon>
    </lineage>
</organism>
<proteinExistence type="inferred from homology"/>
<comment type="similarity">
    <text evidence="4 5">Belongs to the eIF-3 subunit E family.</text>
</comment>
<dbReference type="GO" id="GO:0006413">
    <property type="term" value="P:translational initiation"/>
    <property type="evidence" value="ECO:0000318"/>
    <property type="project" value="GO_Central"/>
</dbReference>
<dbReference type="Gene3D" id="1.25.40.570">
    <property type="match status" value="1"/>
</dbReference>
<dbReference type="OMA" id="NCPWILR"/>
<name>A0A1Y1HXP1_KLENI</name>
<reference evidence="7 8" key="1">
    <citation type="journal article" date="2014" name="Nat. Commun.">
        <title>Klebsormidium flaccidum genome reveals primary factors for plant terrestrial adaptation.</title>
        <authorList>
            <person name="Hori K."/>
            <person name="Maruyama F."/>
            <person name="Fujisawa T."/>
            <person name="Togashi T."/>
            <person name="Yamamoto N."/>
            <person name="Seo M."/>
            <person name="Sato S."/>
            <person name="Yamada T."/>
            <person name="Mori H."/>
            <person name="Tajima N."/>
            <person name="Moriyama T."/>
            <person name="Ikeuchi M."/>
            <person name="Watanabe M."/>
            <person name="Wada H."/>
            <person name="Kobayashi K."/>
            <person name="Saito M."/>
            <person name="Masuda T."/>
            <person name="Sasaki-Sekimoto Y."/>
            <person name="Mashiguchi K."/>
            <person name="Awai K."/>
            <person name="Shimojima M."/>
            <person name="Masuda S."/>
            <person name="Iwai M."/>
            <person name="Nobusawa T."/>
            <person name="Narise T."/>
            <person name="Kondo S."/>
            <person name="Saito H."/>
            <person name="Sato R."/>
            <person name="Murakawa M."/>
            <person name="Ihara Y."/>
            <person name="Oshima-Yamada Y."/>
            <person name="Ohtaka K."/>
            <person name="Satoh M."/>
            <person name="Sonobe K."/>
            <person name="Ishii M."/>
            <person name="Ohtani R."/>
            <person name="Kanamori-Sato M."/>
            <person name="Honoki R."/>
            <person name="Miyazaki D."/>
            <person name="Mochizuki H."/>
            <person name="Umetsu J."/>
            <person name="Higashi K."/>
            <person name="Shibata D."/>
            <person name="Kamiya Y."/>
            <person name="Sato N."/>
            <person name="Nakamura Y."/>
            <person name="Tabata S."/>
            <person name="Ida S."/>
            <person name="Kurokawa K."/>
            <person name="Ohta H."/>
        </authorList>
    </citation>
    <scope>NUCLEOTIDE SEQUENCE [LARGE SCALE GENOMIC DNA]</scope>
    <source>
        <strain evidence="7 8">NIES-2285</strain>
    </source>
</reference>
<dbReference type="OrthoDB" id="417252at2759"/>
<dbReference type="GO" id="GO:0071540">
    <property type="term" value="C:eukaryotic translation initiation factor 3 complex, eIF3e"/>
    <property type="evidence" value="ECO:0007669"/>
    <property type="project" value="UniProtKB-UniRule"/>
</dbReference>
<evidence type="ECO:0000259" key="6">
    <source>
        <dbReference type="PROSITE" id="PS50250"/>
    </source>
</evidence>
<dbReference type="EMBL" id="DF237063">
    <property type="protein sequence ID" value="GAQ82532.1"/>
    <property type="molecule type" value="Genomic_DNA"/>
</dbReference>
<accession>A0A1Y1HXP1</accession>
<dbReference type="AlphaFoldDB" id="A0A1Y1HXP1"/>
<evidence type="ECO:0000256" key="2">
    <source>
        <dbReference type="ARBA" id="ARBA00022540"/>
    </source>
</evidence>
<evidence type="ECO:0000256" key="5">
    <source>
        <dbReference type="PIRNR" id="PIRNR016255"/>
    </source>
</evidence>
<evidence type="ECO:0000256" key="3">
    <source>
        <dbReference type="ARBA" id="ARBA00022917"/>
    </source>
</evidence>
<dbReference type="GO" id="GO:0003743">
    <property type="term" value="F:translation initiation factor activity"/>
    <property type="evidence" value="ECO:0007669"/>
    <property type="project" value="UniProtKB-UniRule"/>
</dbReference>
<gene>
    <name evidence="7" type="ORF">KFL_001140200</name>
</gene>
<dbReference type="SMART" id="SM00088">
    <property type="entry name" value="PINT"/>
    <property type="match status" value="1"/>
</dbReference>
<dbReference type="PANTHER" id="PTHR10317">
    <property type="entry name" value="EUKARYOTIC TRANSLATION INITIATION FACTOR 3 SUBUNIT E"/>
    <property type="match status" value="1"/>
</dbReference>
<dbReference type="Proteomes" id="UP000054558">
    <property type="component" value="Unassembled WGS sequence"/>
</dbReference>
<evidence type="ECO:0000256" key="4">
    <source>
        <dbReference type="HAMAP-Rule" id="MF_03004"/>
    </source>
</evidence>
<dbReference type="InterPro" id="IPR016650">
    <property type="entry name" value="eIF3e"/>
</dbReference>
<keyword evidence="8" id="KW-1185">Reference proteome</keyword>
<dbReference type="InterPro" id="IPR036390">
    <property type="entry name" value="WH_DNA-bd_sf"/>
</dbReference>
<dbReference type="Pfam" id="PF21357">
    <property type="entry name" value="EIF3E_C"/>
    <property type="match status" value="1"/>
</dbReference>
<dbReference type="PIRSF" id="PIRSF016255">
    <property type="entry name" value="eIF3e_su6"/>
    <property type="match status" value="1"/>
</dbReference>
<dbReference type="STRING" id="105231.A0A1Y1HXP1"/>
<dbReference type="SMART" id="SM01186">
    <property type="entry name" value="eIF3_N"/>
    <property type="match status" value="1"/>
</dbReference>
<dbReference type="SUPFAM" id="SSF46785">
    <property type="entry name" value="Winged helix' DNA-binding domain"/>
    <property type="match status" value="1"/>
</dbReference>
<dbReference type="InterPro" id="IPR000717">
    <property type="entry name" value="PCI_dom"/>
</dbReference>
<feature type="domain" description="PCI" evidence="6">
    <location>
        <begin position="219"/>
        <end position="393"/>
    </location>
</feature>
<evidence type="ECO:0000313" key="7">
    <source>
        <dbReference type="EMBL" id="GAQ82532.1"/>
    </source>
</evidence>
<keyword evidence="2 4" id="KW-0396">Initiation factor</keyword>
<dbReference type="GO" id="GO:0005852">
    <property type="term" value="C:eukaryotic translation initiation factor 3 complex"/>
    <property type="evidence" value="ECO:0000318"/>
    <property type="project" value="GO_Central"/>
</dbReference>
<evidence type="ECO:0000313" key="8">
    <source>
        <dbReference type="Proteomes" id="UP000054558"/>
    </source>
</evidence>
<dbReference type="Pfam" id="PF09440">
    <property type="entry name" value="eIF3_N"/>
    <property type="match status" value="1"/>
</dbReference>
<dbReference type="GO" id="GO:0033290">
    <property type="term" value="C:eukaryotic 48S preinitiation complex"/>
    <property type="evidence" value="ECO:0007669"/>
    <property type="project" value="UniProtKB-UniRule"/>
</dbReference>
<keyword evidence="3 4" id="KW-0648">Protein biosynthesis</keyword>
<sequence>MAHDLVPKMSPYLDRHLVFPLLEFLQEKQVYPEEDILKAKIDLLGKTNMVDYGMDIHKALYRTEDVPEEMLERRADVVERMRDLDEKAAPIIQFLQDPAHVDQLHPSDKAYNVQLLRERFNIGQDQIEALYWYAKFQFECGNYSGAAEFLYSYRQLSSDADKSMSALWGKLAAAILMQKWEDALEDLNRLKEIIDSKAFTSPLSQLQQRTWLLHWSLFVFFNHENGNNLLIDMFFQEKYLNAIQQNAHHLLRYLATAVILNKRRRQLVMRELMKVIQQESYTYADPITQFLECLYIEYDFEGAQQKLKECEEVLANDYFIGSVRGELMDNARNYIFETYCKIHQCLDTKILSEKLSLSPEDAERWIVNLIRQSRLEAKIDSKAGTVIMTNPHPSVYEQIIEKTKSLTARSFQLATNVTAAAAAQKAGI</sequence>
<dbReference type="Pfam" id="PF01399">
    <property type="entry name" value="PCI"/>
    <property type="match status" value="1"/>
</dbReference>
<dbReference type="GO" id="GO:0001732">
    <property type="term" value="P:formation of cytoplasmic translation initiation complex"/>
    <property type="evidence" value="ECO:0007669"/>
    <property type="project" value="UniProtKB-UniRule"/>
</dbReference>
<dbReference type="CDD" id="cd21378">
    <property type="entry name" value="eIF3E"/>
    <property type="match status" value="1"/>
</dbReference>
<dbReference type="GO" id="GO:0005634">
    <property type="term" value="C:nucleus"/>
    <property type="evidence" value="ECO:0000318"/>
    <property type="project" value="GO_Central"/>
</dbReference>
<comment type="function">
    <text evidence="4">Component of the eukaryotic translation initiation factor 3 (eIF-3) complex, which is involved in protein synthesis of a specialized repertoire of mRNAs and, together with other initiation factors, stimulates binding of mRNA and methionyl-tRNAi to the 40S ribosome. The eIF-3 complex specifically targets and initiates translation of a subset of mRNAs involved in cell proliferation.</text>
</comment>
<keyword evidence="1 4" id="KW-0963">Cytoplasm</keyword>
<evidence type="ECO:0000256" key="1">
    <source>
        <dbReference type="ARBA" id="ARBA00022490"/>
    </source>
</evidence>
<comment type="subunit">
    <text evidence="4 5">Component of the eukaryotic translation initiation factor 3 (eIF-3) complex.</text>
</comment>